<accession>C0QMJ5</accession>
<protein>
    <submittedName>
        <fullName evidence="1">Uncharacterized protein</fullName>
    </submittedName>
</protein>
<evidence type="ECO:0000313" key="1">
    <source>
        <dbReference type="EMBL" id="ACN16512.1"/>
    </source>
</evidence>
<dbReference type="STRING" id="177437.HRM2_34370"/>
<sequence>MRCEKIMNLILFVHQESSPIGANFKKRMEQNFKGLRIEILQTINTFKTRLKQISIYDKEIFILLADSQNRLKELSSLIDLLDGKRIILILPDDSDATTSAAHHFYPRYFTYVNDTYNDLCAVLIKMTQQEKKKHHFR</sequence>
<proteinExistence type="predicted"/>
<keyword evidence="2" id="KW-1185">Reference proteome</keyword>
<reference evidence="1 2" key="1">
    <citation type="journal article" date="2009" name="Environ. Microbiol.">
        <title>Genome sequence of Desulfobacterium autotrophicum HRM2, a marine sulfate reducer oxidizing organic carbon completely to carbon dioxide.</title>
        <authorList>
            <person name="Strittmatter A.W."/>
            <person name="Liesegang H."/>
            <person name="Rabus R."/>
            <person name="Decker I."/>
            <person name="Amann J."/>
            <person name="Andres S."/>
            <person name="Henne A."/>
            <person name="Fricke W.F."/>
            <person name="Martinez-Arias R."/>
            <person name="Bartels D."/>
            <person name="Goesmann A."/>
            <person name="Krause L."/>
            <person name="Puehler A."/>
            <person name="Klenk H.P."/>
            <person name="Richter M."/>
            <person name="Schuler M."/>
            <person name="Gloeckner F.O."/>
            <person name="Meyerdierks A."/>
            <person name="Gottschalk G."/>
            <person name="Amann R."/>
        </authorList>
    </citation>
    <scope>NUCLEOTIDE SEQUENCE [LARGE SCALE GENOMIC DNA]</scope>
    <source>
        <strain evidence="2">ATCC 43914 / DSM 3382 / HRM2</strain>
    </source>
</reference>
<dbReference type="AlphaFoldDB" id="C0QMJ5"/>
<evidence type="ECO:0000313" key="2">
    <source>
        <dbReference type="Proteomes" id="UP000000442"/>
    </source>
</evidence>
<organism evidence="1 2">
    <name type="scientific">Desulforapulum autotrophicum (strain ATCC 43914 / DSM 3382 / VKM B-1955 / HRM2)</name>
    <name type="common">Desulfobacterium autotrophicum</name>
    <dbReference type="NCBI Taxonomy" id="177437"/>
    <lineage>
        <taxon>Bacteria</taxon>
        <taxon>Pseudomonadati</taxon>
        <taxon>Thermodesulfobacteriota</taxon>
        <taxon>Desulfobacteria</taxon>
        <taxon>Desulfobacterales</taxon>
        <taxon>Desulfobacteraceae</taxon>
        <taxon>Desulforapulum</taxon>
    </lineage>
</organism>
<gene>
    <name evidence="1" type="ordered locus">HRM2_34370</name>
</gene>
<name>C0QMJ5_DESAH</name>
<dbReference type="KEGG" id="dat:HRM2_34370"/>
<dbReference type="Proteomes" id="UP000000442">
    <property type="component" value="Chromosome"/>
</dbReference>
<dbReference type="EMBL" id="CP001087">
    <property type="protein sequence ID" value="ACN16512.1"/>
    <property type="molecule type" value="Genomic_DNA"/>
</dbReference>
<dbReference type="HOGENOM" id="CLU_1934665_0_0_7"/>